<sequence>MDTSGDTTGTTDAQGPANEAAGRAAAWELPAWTGAAAAARALTIGALRDWRVADPGDADDIVLIVDELVTNAVLHGAGPIRLRLRLHGRRLVGEVADARPTGPPPAPADVPVWDEAGRGLLLIAALATEYGTAGGANGAAGKTVWFSRLLTPGDGHRPAAHHDDPR</sequence>
<proteinExistence type="predicted"/>
<organism evidence="4 5">
    <name type="scientific">Actinomadura algeriensis</name>
    <dbReference type="NCBI Taxonomy" id="1679523"/>
    <lineage>
        <taxon>Bacteria</taxon>
        <taxon>Bacillati</taxon>
        <taxon>Actinomycetota</taxon>
        <taxon>Actinomycetes</taxon>
        <taxon>Streptosporangiales</taxon>
        <taxon>Thermomonosporaceae</taxon>
        <taxon>Actinomadura</taxon>
    </lineage>
</organism>
<dbReference type="PANTHER" id="PTHR35526:SF3">
    <property type="entry name" value="ANTI-SIGMA-F FACTOR RSBW"/>
    <property type="match status" value="1"/>
</dbReference>
<accession>A0ABR9K273</accession>
<dbReference type="Proteomes" id="UP000627838">
    <property type="component" value="Unassembled WGS sequence"/>
</dbReference>
<evidence type="ECO:0000259" key="3">
    <source>
        <dbReference type="Pfam" id="PF13581"/>
    </source>
</evidence>
<name>A0ABR9K273_9ACTN</name>
<evidence type="ECO:0000313" key="5">
    <source>
        <dbReference type="Proteomes" id="UP000627838"/>
    </source>
</evidence>
<evidence type="ECO:0000256" key="1">
    <source>
        <dbReference type="ARBA" id="ARBA00022527"/>
    </source>
</evidence>
<dbReference type="InterPro" id="IPR003594">
    <property type="entry name" value="HATPase_dom"/>
</dbReference>
<dbReference type="InterPro" id="IPR050267">
    <property type="entry name" value="Anti-sigma-factor_SerPK"/>
</dbReference>
<dbReference type="RefSeq" id="WP_192762460.1">
    <property type="nucleotide sequence ID" value="NZ_JADBDZ010000001.1"/>
</dbReference>
<dbReference type="Pfam" id="PF13581">
    <property type="entry name" value="HATPase_c_2"/>
    <property type="match status" value="1"/>
</dbReference>
<dbReference type="InterPro" id="IPR036890">
    <property type="entry name" value="HATPase_C_sf"/>
</dbReference>
<reference evidence="4 5" key="1">
    <citation type="submission" date="2020-10" db="EMBL/GenBank/DDBJ databases">
        <title>Sequencing the genomes of 1000 actinobacteria strains.</title>
        <authorList>
            <person name="Klenk H.-P."/>
        </authorList>
    </citation>
    <scope>NUCLEOTIDE SEQUENCE [LARGE SCALE GENOMIC DNA]</scope>
    <source>
        <strain evidence="4 5">DSM 46744</strain>
    </source>
</reference>
<dbReference type="SUPFAM" id="SSF55874">
    <property type="entry name" value="ATPase domain of HSP90 chaperone/DNA topoisomerase II/histidine kinase"/>
    <property type="match status" value="1"/>
</dbReference>
<evidence type="ECO:0000313" key="4">
    <source>
        <dbReference type="EMBL" id="MBE1536430.1"/>
    </source>
</evidence>
<dbReference type="Gene3D" id="3.30.565.10">
    <property type="entry name" value="Histidine kinase-like ATPase, C-terminal domain"/>
    <property type="match status" value="1"/>
</dbReference>
<evidence type="ECO:0000256" key="2">
    <source>
        <dbReference type="SAM" id="MobiDB-lite"/>
    </source>
</evidence>
<keyword evidence="1" id="KW-0418">Kinase</keyword>
<dbReference type="PANTHER" id="PTHR35526">
    <property type="entry name" value="ANTI-SIGMA-F FACTOR RSBW-RELATED"/>
    <property type="match status" value="1"/>
</dbReference>
<protein>
    <submittedName>
        <fullName evidence="4">Anti-sigma regulatory factor (Ser/Thr protein kinase)</fullName>
    </submittedName>
</protein>
<dbReference type="EMBL" id="JADBDZ010000001">
    <property type="protein sequence ID" value="MBE1536430.1"/>
    <property type="molecule type" value="Genomic_DNA"/>
</dbReference>
<gene>
    <name evidence="4" type="ORF">H4W34_006263</name>
</gene>
<feature type="region of interest" description="Disordered" evidence="2">
    <location>
        <begin position="1"/>
        <end position="22"/>
    </location>
</feature>
<keyword evidence="1" id="KW-0723">Serine/threonine-protein kinase</keyword>
<comment type="caution">
    <text evidence="4">The sequence shown here is derived from an EMBL/GenBank/DDBJ whole genome shotgun (WGS) entry which is preliminary data.</text>
</comment>
<keyword evidence="1" id="KW-0808">Transferase</keyword>
<feature type="domain" description="Histidine kinase/HSP90-like ATPase" evidence="3">
    <location>
        <begin position="36"/>
        <end position="146"/>
    </location>
</feature>
<keyword evidence="5" id="KW-1185">Reference proteome</keyword>